<proteinExistence type="inferred from homology"/>
<organism evidence="3 4">
    <name type="scientific">Listeria aquatica FSL S10-1188</name>
    <dbReference type="NCBI Taxonomy" id="1265818"/>
    <lineage>
        <taxon>Bacteria</taxon>
        <taxon>Bacillati</taxon>
        <taxon>Bacillota</taxon>
        <taxon>Bacilli</taxon>
        <taxon>Bacillales</taxon>
        <taxon>Listeriaceae</taxon>
        <taxon>Listeria</taxon>
    </lineage>
</organism>
<dbReference type="InterPro" id="IPR020904">
    <property type="entry name" value="Sc_DH/Rdtase_CS"/>
</dbReference>
<dbReference type="PANTHER" id="PTHR44196:SF1">
    <property type="entry name" value="DEHYDROGENASE_REDUCTASE SDR FAMILY MEMBER 7B"/>
    <property type="match status" value="1"/>
</dbReference>
<keyword evidence="2" id="KW-0560">Oxidoreductase</keyword>
<reference evidence="3 4" key="1">
    <citation type="journal article" date="2014" name="Int. J. Syst. Evol. Microbiol.">
        <title>Listeria floridensis sp. nov., Listeria aquatica sp. nov., Listeria cornellensis sp. nov., Listeria riparia sp. nov. and Listeria grandensis sp. nov., from agricultural and natural environments.</title>
        <authorList>
            <person name="den Bakker H.C."/>
            <person name="Warchocki S."/>
            <person name="Wright E.M."/>
            <person name="Allred A.F."/>
            <person name="Ahlstrom C."/>
            <person name="Manuel C.S."/>
            <person name="Stasiewicz M.J."/>
            <person name="Burrell A."/>
            <person name="Roof S."/>
            <person name="Strawn L."/>
            <person name="Fortes E.D."/>
            <person name="Nightingale K.K."/>
            <person name="Kephart D."/>
            <person name="Wiedmann M."/>
        </authorList>
    </citation>
    <scope>NUCLEOTIDE SEQUENCE [LARGE SCALE GENOMIC DNA]</scope>
    <source>
        <strain evidence="3 4">FSL S10-1188</strain>
    </source>
</reference>
<dbReference type="PROSITE" id="PS00061">
    <property type="entry name" value="ADH_SHORT"/>
    <property type="match status" value="1"/>
</dbReference>
<dbReference type="GO" id="GO:0016020">
    <property type="term" value="C:membrane"/>
    <property type="evidence" value="ECO:0007669"/>
    <property type="project" value="TreeGrafter"/>
</dbReference>
<dbReference type="Gene3D" id="3.40.50.720">
    <property type="entry name" value="NAD(P)-binding Rossmann-like Domain"/>
    <property type="match status" value="1"/>
</dbReference>
<evidence type="ECO:0000256" key="2">
    <source>
        <dbReference type="ARBA" id="ARBA00023002"/>
    </source>
</evidence>
<dbReference type="PATRIC" id="fig|1265818.5.peg.850"/>
<name>W7BC96_9LIST</name>
<dbReference type="AlphaFoldDB" id="W7BC96"/>
<dbReference type="Pfam" id="PF00106">
    <property type="entry name" value="adh_short"/>
    <property type="match status" value="1"/>
</dbReference>
<dbReference type="EMBL" id="AOCG01000004">
    <property type="protein sequence ID" value="EUJ20601.1"/>
    <property type="molecule type" value="Genomic_DNA"/>
</dbReference>
<dbReference type="InterPro" id="IPR036291">
    <property type="entry name" value="NAD(P)-bd_dom_sf"/>
</dbReference>
<comment type="similarity">
    <text evidence="1">Belongs to the short-chain dehydrogenases/reductases (SDR) family.</text>
</comment>
<dbReference type="PRINTS" id="PR00081">
    <property type="entry name" value="GDHRDH"/>
</dbReference>
<keyword evidence="4" id="KW-1185">Reference proteome</keyword>
<dbReference type="STRING" id="1265818.MAQA_04241"/>
<protein>
    <submittedName>
        <fullName evidence="3">Short chain dehydrogenase</fullName>
    </submittedName>
</protein>
<dbReference type="InterPro" id="IPR002347">
    <property type="entry name" value="SDR_fam"/>
</dbReference>
<gene>
    <name evidence="3" type="ORF">MAQA_04241</name>
</gene>
<sequence>MPNKKKRKNVEGLNNKQCEIERDNQVRKSFSYLQIMLFINVIRKIYKTNDGRLKMIISNQTIIITGGTSGIGLAFAKKFLELGNRVIVIGRNQNTIDQVTLENKGLIGLQGDVSSADSVREMATFIQNHYPEASILFNSAGIMRAFNVLDEQMSLEQVTAEVTTNLNGTIWMTKALLPQLVKQQEAMIVTISSGLSYISSPIHPVYSGTKVAVHRYTDALRIQLNRTGKNIHVLEIVPPLVNETNLESNGDGESVSTRIPNMTLDKLVNEGIKGIKKNKKRVVPGFSKFLRLAGKIFPDFLANVMGKSGE</sequence>
<dbReference type="SUPFAM" id="SSF51735">
    <property type="entry name" value="NAD(P)-binding Rossmann-fold domains"/>
    <property type="match status" value="1"/>
</dbReference>
<evidence type="ECO:0000313" key="4">
    <source>
        <dbReference type="Proteomes" id="UP000019246"/>
    </source>
</evidence>
<dbReference type="PANTHER" id="PTHR44196">
    <property type="entry name" value="DEHYDROGENASE/REDUCTASE SDR FAMILY MEMBER 7B"/>
    <property type="match status" value="1"/>
</dbReference>
<evidence type="ECO:0000256" key="1">
    <source>
        <dbReference type="ARBA" id="ARBA00006484"/>
    </source>
</evidence>
<accession>W7BC96</accession>
<evidence type="ECO:0000313" key="3">
    <source>
        <dbReference type="EMBL" id="EUJ20601.1"/>
    </source>
</evidence>
<dbReference type="Proteomes" id="UP000019246">
    <property type="component" value="Unassembled WGS sequence"/>
</dbReference>
<dbReference type="GO" id="GO:0016491">
    <property type="term" value="F:oxidoreductase activity"/>
    <property type="evidence" value="ECO:0007669"/>
    <property type="project" value="UniProtKB-KW"/>
</dbReference>
<comment type="caution">
    <text evidence="3">The sequence shown here is derived from an EMBL/GenBank/DDBJ whole genome shotgun (WGS) entry which is preliminary data.</text>
</comment>